<dbReference type="Proteomes" id="UP000326061">
    <property type="component" value="Chromosome"/>
</dbReference>
<keyword evidence="3" id="KW-0633">Potassium transport</keyword>
<dbReference type="AlphaFoldDB" id="A0AAJ4DM43"/>
<evidence type="ECO:0000256" key="1">
    <source>
        <dbReference type="ARBA" id="ARBA00017378"/>
    </source>
</evidence>
<keyword evidence="6" id="KW-0406">Ion transport</keyword>
<dbReference type="InterPro" id="IPR003148">
    <property type="entry name" value="RCK_N"/>
</dbReference>
<accession>A0AAJ4DM43</accession>
<dbReference type="GO" id="GO:0005886">
    <property type="term" value="C:plasma membrane"/>
    <property type="evidence" value="ECO:0007669"/>
    <property type="project" value="InterPro"/>
</dbReference>
<dbReference type="PROSITE" id="PS51201">
    <property type="entry name" value="RCK_N"/>
    <property type="match status" value="1"/>
</dbReference>
<evidence type="ECO:0000256" key="6">
    <source>
        <dbReference type="ARBA" id="ARBA00023065"/>
    </source>
</evidence>
<dbReference type="EMBL" id="CP041166">
    <property type="protein sequence ID" value="QFR42788.1"/>
    <property type="molecule type" value="Genomic_DNA"/>
</dbReference>
<reference evidence="10" key="1">
    <citation type="submission" date="2019-06" db="EMBL/GenBank/DDBJ databases">
        <title>Sulfurimonas gotlandica sp. nov., a chemoautotrophic and psychrotolerant epsilonproteobacterium isolated from a pelagic redoxcline, and an emended description of the genus Sulfurimonas.</title>
        <authorList>
            <person name="Wang S."/>
            <person name="Jiang L."/>
            <person name="Shao Z."/>
        </authorList>
    </citation>
    <scope>NUCLEOTIDE SEQUENCE [LARGE SCALE GENOMIC DNA]</scope>
    <source>
        <strain evidence="10">1-1N</strain>
    </source>
</reference>
<sequence length="436" mass="48716">MDIIIAGAGRVGFRLAKSLSENNNVIIMDKNEQALEKLQESIDVLTIPGDVQDPKSYKSLENRSIDIFIAVTDNDEINLISSIIASEKIDVKRKIIRLKKEFFARSSIAAKIGITDAVFPYNLTAKSLVSLLDYPMANNVKSFAQTSNKLISVKIESDIQELSVFKIDNDKAKVVGIDSGKRFYIPNGDERLKKGDMIYLFGEDNAIEEISKSLNKTMPKKIKNVAIFGADILGIEIAKALIEQKAVIKIIEKDIQKCKTASEILQNRVTIINSKYGDFRLYDDEGLKNADMIIASTTNDEENIIKCIEAKEQGVQKVIAINNDIEHYNLMHSLGIIVVRGPKINAFYSIMETIGSSSVINEKLFCGGSGICFIKELKDDKRVINPLNINGAIAYIVSNNQLDIFHKKHTIENPAIVAVFCLAQKREEVRKWINKL</sequence>
<evidence type="ECO:0000313" key="10">
    <source>
        <dbReference type="Proteomes" id="UP000326061"/>
    </source>
</evidence>
<evidence type="ECO:0000313" key="9">
    <source>
        <dbReference type="EMBL" id="QFR42788.1"/>
    </source>
</evidence>
<keyword evidence="2" id="KW-0813">Transport</keyword>
<keyword evidence="10" id="KW-1185">Reference proteome</keyword>
<name>A0AAJ4DM43_9BACT</name>
<dbReference type="InterPro" id="IPR006037">
    <property type="entry name" value="RCK_C"/>
</dbReference>
<keyword evidence="4" id="KW-0630">Potassium</keyword>
<dbReference type="Pfam" id="PF02080">
    <property type="entry name" value="TrkA_C"/>
    <property type="match status" value="1"/>
</dbReference>
<dbReference type="PRINTS" id="PR00335">
    <property type="entry name" value="KUPTAKETRKA"/>
</dbReference>
<dbReference type="RefSeq" id="WP_152298851.1">
    <property type="nucleotide sequence ID" value="NZ_CP041166.1"/>
</dbReference>
<dbReference type="InterPro" id="IPR036291">
    <property type="entry name" value="NAD(P)-bd_dom_sf"/>
</dbReference>
<evidence type="ECO:0000259" key="8">
    <source>
        <dbReference type="PROSITE" id="PS51202"/>
    </source>
</evidence>
<dbReference type="PANTHER" id="PTHR43833:SF5">
    <property type="entry name" value="TRK SYSTEM POTASSIUM UPTAKE PROTEIN TRKA"/>
    <property type="match status" value="1"/>
</dbReference>
<dbReference type="PROSITE" id="PS51202">
    <property type="entry name" value="RCK_C"/>
    <property type="match status" value="1"/>
</dbReference>
<gene>
    <name evidence="9" type="ORF">FJR47_02225</name>
</gene>
<dbReference type="Gene3D" id="3.30.70.1450">
    <property type="entry name" value="Regulator of K+ conductance, C-terminal domain"/>
    <property type="match status" value="1"/>
</dbReference>
<dbReference type="SUPFAM" id="SSF116726">
    <property type="entry name" value="TrkA C-terminal domain-like"/>
    <property type="match status" value="1"/>
</dbReference>
<protein>
    <recommendedName>
        <fullName evidence="1">Trk system potassium uptake protein TrkA</fullName>
    </recommendedName>
</protein>
<evidence type="ECO:0000256" key="2">
    <source>
        <dbReference type="ARBA" id="ARBA00022448"/>
    </source>
</evidence>
<evidence type="ECO:0000256" key="3">
    <source>
        <dbReference type="ARBA" id="ARBA00022538"/>
    </source>
</evidence>
<dbReference type="InterPro" id="IPR006036">
    <property type="entry name" value="K_uptake_TrkA"/>
</dbReference>
<dbReference type="SUPFAM" id="SSF51735">
    <property type="entry name" value="NAD(P)-binding Rossmann-fold domains"/>
    <property type="match status" value="2"/>
</dbReference>
<evidence type="ECO:0000259" key="7">
    <source>
        <dbReference type="PROSITE" id="PS51201"/>
    </source>
</evidence>
<feature type="domain" description="RCK N-terminal" evidence="7">
    <location>
        <begin position="1"/>
        <end position="119"/>
    </location>
</feature>
<evidence type="ECO:0000256" key="5">
    <source>
        <dbReference type="ARBA" id="ARBA00023027"/>
    </source>
</evidence>
<dbReference type="Pfam" id="PF02254">
    <property type="entry name" value="TrkA_N"/>
    <property type="match status" value="2"/>
</dbReference>
<dbReference type="InterPro" id="IPR050721">
    <property type="entry name" value="Trk_Ktr_HKT_K-transport"/>
</dbReference>
<keyword evidence="5" id="KW-0520">NAD</keyword>
<proteinExistence type="predicted"/>
<dbReference type="InterPro" id="IPR036721">
    <property type="entry name" value="RCK_C_sf"/>
</dbReference>
<dbReference type="KEGG" id="suln:FJR47_02225"/>
<organism evidence="9 10">
    <name type="scientific">Sulfurimonas xiamenensis</name>
    <dbReference type="NCBI Taxonomy" id="2590021"/>
    <lineage>
        <taxon>Bacteria</taxon>
        <taxon>Pseudomonadati</taxon>
        <taxon>Campylobacterota</taxon>
        <taxon>Epsilonproteobacteria</taxon>
        <taxon>Campylobacterales</taxon>
        <taxon>Sulfurimonadaceae</taxon>
        <taxon>Sulfurimonas</taxon>
    </lineage>
</organism>
<dbReference type="Gene3D" id="3.40.50.720">
    <property type="entry name" value="NAD(P)-binding Rossmann-like Domain"/>
    <property type="match status" value="2"/>
</dbReference>
<evidence type="ECO:0000256" key="4">
    <source>
        <dbReference type="ARBA" id="ARBA00022958"/>
    </source>
</evidence>
<dbReference type="GO" id="GO:0015079">
    <property type="term" value="F:potassium ion transmembrane transporter activity"/>
    <property type="evidence" value="ECO:0007669"/>
    <property type="project" value="InterPro"/>
</dbReference>
<feature type="domain" description="RCK C-terminal" evidence="8">
    <location>
        <begin position="138"/>
        <end position="216"/>
    </location>
</feature>
<dbReference type="PANTHER" id="PTHR43833">
    <property type="entry name" value="POTASSIUM CHANNEL PROTEIN 2-RELATED-RELATED"/>
    <property type="match status" value="1"/>
</dbReference>